<feature type="binding site" evidence="9">
    <location>
        <position position="38"/>
    </location>
    <ligand>
        <name>ATP</name>
        <dbReference type="ChEBI" id="CHEBI:30616"/>
    </ligand>
</feature>
<sequence length="318" mass="36881">MTEKKKIGPYSIEQAIGKGAYAEVYLVSDEQGNGFAMKVIKNIDRLTPSQLKHIKTEIKVMKTLRHPNIVRSRFILASKRKLYIVMDYIGGGNLLQLLQQQRLPLYQSRRFFIQTALAMQYCHKNAIAHRDIKAENILLSEDHNQLFISDFGLSAIYNEDQDILNQQSKRTLLRTSCGSPYYVAPEVLKRRDYDGQKADVWSTGILLYLLLLRRYPFDAASHELLQEVICKGDVQFPQAKIDNGQVPLSAVKVIKQMLQIDPATRPTFSEIIQSEFVKEDDEYFQLWSKECEKEQLEGERERDQQKDEKDDEEDKDIE</sequence>
<dbReference type="InterPro" id="IPR011009">
    <property type="entry name" value="Kinase-like_dom_sf"/>
</dbReference>
<organism evidence="13">
    <name type="scientific">Trepomonas sp. PC1</name>
    <dbReference type="NCBI Taxonomy" id="1076344"/>
    <lineage>
        <taxon>Eukaryota</taxon>
        <taxon>Metamonada</taxon>
        <taxon>Diplomonadida</taxon>
        <taxon>Hexamitidae</taxon>
        <taxon>Hexamitinae</taxon>
        <taxon>Trepomonas</taxon>
    </lineage>
</organism>
<dbReference type="GO" id="GO:0005524">
    <property type="term" value="F:ATP binding"/>
    <property type="evidence" value="ECO:0007669"/>
    <property type="project" value="UniProtKB-UniRule"/>
</dbReference>
<evidence type="ECO:0000256" key="2">
    <source>
        <dbReference type="ARBA" id="ARBA00022527"/>
    </source>
</evidence>
<evidence type="ECO:0000256" key="5">
    <source>
        <dbReference type="ARBA" id="ARBA00022777"/>
    </source>
</evidence>
<evidence type="ECO:0000256" key="10">
    <source>
        <dbReference type="RuleBase" id="RU000304"/>
    </source>
</evidence>
<dbReference type="InterPro" id="IPR008271">
    <property type="entry name" value="Ser/Thr_kinase_AS"/>
</dbReference>
<reference evidence="13" key="1">
    <citation type="submission" date="2015-07" db="EMBL/GenBank/DDBJ databases">
        <title>Adaptation to a free-living lifestyle via gene acquisitions in the diplomonad Trepomonas sp. PC1.</title>
        <authorList>
            <person name="Xu F."/>
            <person name="Jerlstrom-Hultqvist J."/>
            <person name="Kolisko M."/>
            <person name="Simpson A.G.B."/>
            <person name="Roger A.J."/>
            <person name="Svard S.G."/>
            <person name="Andersson J.O."/>
        </authorList>
    </citation>
    <scope>NUCLEOTIDE SEQUENCE</scope>
    <source>
        <strain evidence="13">PC1</strain>
    </source>
</reference>
<evidence type="ECO:0000256" key="11">
    <source>
        <dbReference type="SAM" id="MobiDB-lite"/>
    </source>
</evidence>
<evidence type="ECO:0000259" key="12">
    <source>
        <dbReference type="PROSITE" id="PS50011"/>
    </source>
</evidence>
<comment type="catalytic activity">
    <reaction evidence="7">
        <text>L-threonyl-[protein] + ATP = O-phospho-L-threonyl-[protein] + ADP + H(+)</text>
        <dbReference type="Rhea" id="RHEA:46608"/>
        <dbReference type="Rhea" id="RHEA-COMP:11060"/>
        <dbReference type="Rhea" id="RHEA-COMP:11605"/>
        <dbReference type="ChEBI" id="CHEBI:15378"/>
        <dbReference type="ChEBI" id="CHEBI:30013"/>
        <dbReference type="ChEBI" id="CHEBI:30616"/>
        <dbReference type="ChEBI" id="CHEBI:61977"/>
        <dbReference type="ChEBI" id="CHEBI:456216"/>
        <dbReference type="EC" id="2.7.11.1"/>
    </reaction>
</comment>
<dbReference type="GO" id="GO:0004674">
    <property type="term" value="F:protein serine/threonine kinase activity"/>
    <property type="evidence" value="ECO:0007669"/>
    <property type="project" value="UniProtKB-KW"/>
</dbReference>
<keyword evidence="3" id="KW-0808">Transferase</keyword>
<evidence type="ECO:0000256" key="1">
    <source>
        <dbReference type="ARBA" id="ARBA00012513"/>
    </source>
</evidence>
<dbReference type="AlphaFoldDB" id="A0A146KGL4"/>
<gene>
    <name evidence="13" type="ORF">TPC1_11340</name>
</gene>
<dbReference type="PROSITE" id="PS00107">
    <property type="entry name" value="PROTEIN_KINASE_ATP"/>
    <property type="match status" value="1"/>
</dbReference>
<feature type="domain" description="Protein kinase" evidence="12">
    <location>
        <begin position="10"/>
        <end position="277"/>
    </location>
</feature>
<evidence type="ECO:0000256" key="6">
    <source>
        <dbReference type="ARBA" id="ARBA00022840"/>
    </source>
</evidence>
<evidence type="ECO:0000256" key="3">
    <source>
        <dbReference type="ARBA" id="ARBA00022679"/>
    </source>
</evidence>
<evidence type="ECO:0000256" key="7">
    <source>
        <dbReference type="ARBA" id="ARBA00047899"/>
    </source>
</evidence>
<evidence type="ECO:0000313" key="13">
    <source>
        <dbReference type="EMBL" id="JAP95607.1"/>
    </source>
</evidence>
<dbReference type="PANTHER" id="PTHR43895">
    <property type="entry name" value="CALCIUM/CALMODULIN-DEPENDENT PROTEIN KINASE KINASE-RELATED"/>
    <property type="match status" value="1"/>
</dbReference>
<dbReference type="GO" id="GO:0007165">
    <property type="term" value="P:signal transduction"/>
    <property type="evidence" value="ECO:0007669"/>
    <property type="project" value="TreeGrafter"/>
</dbReference>
<feature type="compositionally biased region" description="Acidic residues" evidence="11">
    <location>
        <begin position="309"/>
        <end position="318"/>
    </location>
</feature>
<proteinExistence type="inferred from homology"/>
<dbReference type="Gene3D" id="1.10.510.10">
    <property type="entry name" value="Transferase(Phosphotransferase) domain 1"/>
    <property type="match status" value="1"/>
</dbReference>
<dbReference type="PROSITE" id="PS00108">
    <property type="entry name" value="PROTEIN_KINASE_ST"/>
    <property type="match status" value="1"/>
</dbReference>
<evidence type="ECO:0000256" key="9">
    <source>
        <dbReference type="PROSITE-ProRule" id="PRU10141"/>
    </source>
</evidence>
<feature type="region of interest" description="Disordered" evidence="11">
    <location>
        <begin position="294"/>
        <end position="318"/>
    </location>
</feature>
<dbReference type="SMART" id="SM00220">
    <property type="entry name" value="S_TKc"/>
    <property type="match status" value="1"/>
</dbReference>
<dbReference type="SUPFAM" id="SSF56112">
    <property type="entry name" value="Protein kinase-like (PK-like)"/>
    <property type="match status" value="1"/>
</dbReference>
<dbReference type="EMBL" id="GDID01000999">
    <property type="protein sequence ID" value="JAP95607.1"/>
    <property type="molecule type" value="Transcribed_RNA"/>
</dbReference>
<keyword evidence="4 9" id="KW-0547">Nucleotide-binding</keyword>
<dbReference type="PIRSF" id="PIRSF000654">
    <property type="entry name" value="Integrin-linked_kinase"/>
    <property type="match status" value="1"/>
</dbReference>
<feature type="compositionally biased region" description="Basic and acidic residues" evidence="11">
    <location>
        <begin position="294"/>
        <end position="308"/>
    </location>
</feature>
<dbReference type="PROSITE" id="PS50011">
    <property type="entry name" value="PROTEIN_KINASE_DOM"/>
    <property type="match status" value="1"/>
</dbReference>
<comment type="catalytic activity">
    <reaction evidence="8">
        <text>L-seryl-[protein] + ATP = O-phospho-L-seryl-[protein] + ADP + H(+)</text>
        <dbReference type="Rhea" id="RHEA:17989"/>
        <dbReference type="Rhea" id="RHEA-COMP:9863"/>
        <dbReference type="Rhea" id="RHEA-COMP:11604"/>
        <dbReference type="ChEBI" id="CHEBI:15378"/>
        <dbReference type="ChEBI" id="CHEBI:29999"/>
        <dbReference type="ChEBI" id="CHEBI:30616"/>
        <dbReference type="ChEBI" id="CHEBI:83421"/>
        <dbReference type="ChEBI" id="CHEBI:456216"/>
        <dbReference type="EC" id="2.7.11.1"/>
    </reaction>
</comment>
<keyword evidence="6 9" id="KW-0067">ATP-binding</keyword>
<evidence type="ECO:0000256" key="4">
    <source>
        <dbReference type="ARBA" id="ARBA00022741"/>
    </source>
</evidence>
<comment type="similarity">
    <text evidence="10">Belongs to the protein kinase superfamily.</text>
</comment>
<keyword evidence="2 10" id="KW-0723">Serine/threonine-protein kinase</keyword>
<keyword evidence="5 13" id="KW-0418">Kinase</keyword>
<dbReference type="PANTHER" id="PTHR43895:SF32">
    <property type="entry name" value="SERINE_THREONINE-PROTEIN KINASE CHK1"/>
    <property type="match status" value="1"/>
</dbReference>
<dbReference type="InterPro" id="IPR000719">
    <property type="entry name" value="Prot_kinase_dom"/>
</dbReference>
<accession>A0A146KGL4</accession>
<dbReference type="Pfam" id="PF00069">
    <property type="entry name" value="Pkinase"/>
    <property type="match status" value="1"/>
</dbReference>
<dbReference type="FunFam" id="1.10.510.10:FF:000571">
    <property type="entry name" value="Maternal embryonic leucine zipper kinase"/>
    <property type="match status" value="1"/>
</dbReference>
<evidence type="ECO:0000256" key="8">
    <source>
        <dbReference type="ARBA" id="ARBA00048679"/>
    </source>
</evidence>
<protein>
    <recommendedName>
        <fullName evidence="1">non-specific serine/threonine protein kinase</fullName>
        <ecNumber evidence="1">2.7.11.1</ecNumber>
    </recommendedName>
</protein>
<dbReference type="InterPro" id="IPR017441">
    <property type="entry name" value="Protein_kinase_ATP_BS"/>
</dbReference>
<name>A0A146KGL4_9EUKA</name>
<dbReference type="EC" id="2.7.11.1" evidence="1"/>